<dbReference type="InterPro" id="IPR036875">
    <property type="entry name" value="Znf_CCHC_sf"/>
</dbReference>
<comment type="caution">
    <text evidence="4">The sequence shown here is derived from an EMBL/GenBank/DDBJ whole genome shotgun (WGS) entry which is preliminary data.</text>
</comment>
<keyword evidence="1" id="KW-0479">Metal-binding</keyword>
<feature type="region of interest" description="Disordered" evidence="2">
    <location>
        <begin position="1"/>
        <end position="40"/>
    </location>
</feature>
<name>A0ABR2F1W4_9ROSI</name>
<dbReference type="SMART" id="SM00343">
    <property type="entry name" value="ZnF_C2HC"/>
    <property type="match status" value="1"/>
</dbReference>
<dbReference type="EMBL" id="JBBPBM010000009">
    <property type="protein sequence ID" value="KAK8568930.1"/>
    <property type="molecule type" value="Genomic_DNA"/>
</dbReference>
<proteinExistence type="predicted"/>
<protein>
    <recommendedName>
        <fullName evidence="3">CCHC-type domain-containing protein</fullName>
    </recommendedName>
</protein>
<dbReference type="PANTHER" id="PTHR31286">
    <property type="entry name" value="GLYCINE-RICH CELL WALL STRUCTURAL PROTEIN 1.8-LIKE"/>
    <property type="match status" value="1"/>
</dbReference>
<dbReference type="Proteomes" id="UP001472677">
    <property type="component" value="Unassembled WGS sequence"/>
</dbReference>
<keyword evidence="1" id="KW-0862">Zinc</keyword>
<dbReference type="PROSITE" id="PS50158">
    <property type="entry name" value="ZF_CCHC"/>
    <property type="match status" value="1"/>
</dbReference>
<dbReference type="Pfam" id="PF14111">
    <property type="entry name" value="DUF4283"/>
    <property type="match status" value="1"/>
</dbReference>
<dbReference type="InterPro" id="IPR001878">
    <property type="entry name" value="Znf_CCHC"/>
</dbReference>
<accession>A0ABR2F1W4</accession>
<evidence type="ECO:0000259" key="3">
    <source>
        <dbReference type="PROSITE" id="PS50158"/>
    </source>
</evidence>
<organism evidence="4 5">
    <name type="scientific">Hibiscus sabdariffa</name>
    <name type="common">roselle</name>
    <dbReference type="NCBI Taxonomy" id="183260"/>
    <lineage>
        <taxon>Eukaryota</taxon>
        <taxon>Viridiplantae</taxon>
        <taxon>Streptophyta</taxon>
        <taxon>Embryophyta</taxon>
        <taxon>Tracheophyta</taxon>
        <taxon>Spermatophyta</taxon>
        <taxon>Magnoliopsida</taxon>
        <taxon>eudicotyledons</taxon>
        <taxon>Gunneridae</taxon>
        <taxon>Pentapetalae</taxon>
        <taxon>rosids</taxon>
        <taxon>malvids</taxon>
        <taxon>Malvales</taxon>
        <taxon>Malvaceae</taxon>
        <taxon>Malvoideae</taxon>
        <taxon>Hibiscus</taxon>
    </lineage>
</organism>
<feature type="compositionally biased region" description="Polar residues" evidence="2">
    <location>
        <begin position="394"/>
        <end position="414"/>
    </location>
</feature>
<dbReference type="PANTHER" id="PTHR31286:SF173">
    <property type="entry name" value="DUF4283 DOMAIN-CONTAINING PROTEIN"/>
    <property type="match status" value="1"/>
</dbReference>
<dbReference type="InterPro" id="IPR040256">
    <property type="entry name" value="At4g02000-like"/>
</dbReference>
<gene>
    <name evidence="4" type="ORF">V6N12_007464</name>
</gene>
<dbReference type="InterPro" id="IPR025558">
    <property type="entry name" value="DUF4283"/>
</dbReference>
<evidence type="ECO:0000256" key="1">
    <source>
        <dbReference type="PROSITE-ProRule" id="PRU00047"/>
    </source>
</evidence>
<evidence type="ECO:0000313" key="4">
    <source>
        <dbReference type="EMBL" id="KAK8568930.1"/>
    </source>
</evidence>
<feature type="region of interest" description="Disordered" evidence="2">
    <location>
        <begin position="373"/>
        <end position="414"/>
    </location>
</feature>
<feature type="domain" description="CCHC-type" evidence="3">
    <location>
        <begin position="268"/>
        <end position="283"/>
    </location>
</feature>
<sequence>MNVEFSVGSDEPRNHNKKRRQDEDPPDTGDLPSPNATTMLAQPSSYKDMLLGDQNHVNPSDEDFLDEEDIDLQEGDVTRGMKDGLVTITFSDRVHDLAVKSLEQTIVIKILGRRIGYTTLRNKLYEIWKPAHAFKLMDIENDYFLVTFRSRTDYLNVMGDGLWLVFGHYISVEPWAEDFTTTQLDPSNIITWICLPGLSVTLYKRSLITELGECIGRVLKLDFQTETRRRGSFARMAVRVNLNKPLVSKIIVNGKIQLVEYESLPTICFSCGKYGHMTDNCPEMQPNPATEAPARPSEPAPVTPTIMFGPWMVVEKRQHRLQPKEVNGRGISSGVTITESRFAPILDASINDSSLPALQASTDGQLLVPPATNFPRSSTMKQSTFPKRVAQPKSALSKQASATSKIRGKSSNATHQTAISNVRKPLQLNLADFPILSCNGHKIIWPQ</sequence>
<keyword evidence="1" id="KW-0863">Zinc-finger</keyword>
<keyword evidence="5" id="KW-1185">Reference proteome</keyword>
<evidence type="ECO:0000256" key="2">
    <source>
        <dbReference type="SAM" id="MobiDB-lite"/>
    </source>
</evidence>
<evidence type="ECO:0000313" key="5">
    <source>
        <dbReference type="Proteomes" id="UP001472677"/>
    </source>
</evidence>
<feature type="compositionally biased region" description="Polar residues" evidence="2">
    <location>
        <begin position="374"/>
        <end position="385"/>
    </location>
</feature>
<reference evidence="4 5" key="1">
    <citation type="journal article" date="2024" name="G3 (Bethesda)">
        <title>Genome assembly of Hibiscus sabdariffa L. provides insights into metabolisms of medicinal natural products.</title>
        <authorList>
            <person name="Kim T."/>
        </authorList>
    </citation>
    <scope>NUCLEOTIDE SEQUENCE [LARGE SCALE GENOMIC DNA]</scope>
    <source>
        <strain evidence="4">TK-2024</strain>
        <tissue evidence="4">Old leaves</tissue>
    </source>
</reference>
<dbReference type="SUPFAM" id="SSF57756">
    <property type="entry name" value="Retrovirus zinc finger-like domains"/>
    <property type="match status" value="1"/>
</dbReference>